<evidence type="ECO:0000313" key="2">
    <source>
        <dbReference type="Proteomes" id="UP000276215"/>
    </source>
</evidence>
<reference evidence="1 2" key="1">
    <citation type="journal article" date="2018" name="Nat. Ecol. Evol.">
        <title>Pezizomycetes genomes reveal the molecular basis of ectomycorrhizal truffle lifestyle.</title>
        <authorList>
            <person name="Murat C."/>
            <person name="Payen T."/>
            <person name="Noel B."/>
            <person name="Kuo A."/>
            <person name="Morin E."/>
            <person name="Chen J."/>
            <person name="Kohler A."/>
            <person name="Krizsan K."/>
            <person name="Balestrini R."/>
            <person name="Da Silva C."/>
            <person name="Montanini B."/>
            <person name="Hainaut M."/>
            <person name="Levati E."/>
            <person name="Barry K.W."/>
            <person name="Belfiori B."/>
            <person name="Cichocki N."/>
            <person name="Clum A."/>
            <person name="Dockter R.B."/>
            <person name="Fauchery L."/>
            <person name="Guy J."/>
            <person name="Iotti M."/>
            <person name="Le Tacon F."/>
            <person name="Lindquist E.A."/>
            <person name="Lipzen A."/>
            <person name="Malagnac F."/>
            <person name="Mello A."/>
            <person name="Molinier V."/>
            <person name="Miyauchi S."/>
            <person name="Poulain J."/>
            <person name="Riccioni C."/>
            <person name="Rubini A."/>
            <person name="Sitrit Y."/>
            <person name="Splivallo R."/>
            <person name="Traeger S."/>
            <person name="Wang M."/>
            <person name="Zifcakova L."/>
            <person name="Wipf D."/>
            <person name="Zambonelli A."/>
            <person name="Paolocci F."/>
            <person name="Nowrousian M."/>
            <person name="Ottonello S."/>
            <person name="Baldrian P."/>
            <person name="Spatafora J.W."/>
            <person name="Henrissat B."/>
            <person name="Nagy L.G."/>
            <person name="Aury J.M."/>
            <person name="Wincker P."/>
            <person name="Grigoriev I.V."/>
            <person name="Bonfante P."/>
            <person name="Martin F.M."/>
        </authorList>
    </citation>
    <scope>NUCLEOTIDE SEQUENCE [LARGE SCALE GENOMIC DNA]</scope>
    <source>
        <strain evidence="1 2">120613-1</strain>
    </source>
</reference>
<dbReference type="EMBL" id="ML120531">
    <property type="protein sequence ID" value="RPA90292.1"/>
    <property type="molecule type" value="Genomic_DNA"/>
</dbReference>
<keyword evidence="2" id="KW-1185">Reference proteome</keyword>
<feature type="non-terminal residue" evidence="1">
    <location>
        <position position="1"/>
    </location>
</feature>
<evidence type="ECO:0008006" key="3">
    <source>
        <dbReference type="Google" id="ProtNLM"/>
    </source>
</evidence>
<organism evidence="1 2">
    <name type="scientific">Choiromyces venosus 120613-1</name>
    <dbReference type="NCBI Taxonomy" id="1336337"/>
    <lineage>
        <taxon>Eukaryota</taxon>
        <taxon>Fungi</taxon>
        <taxon>Dikarya</taxon>
        <taxon>Ascomycota</taxon>
        <taxon>Pezizomycotina</taxon>
        <taxon>Pezizomycetes</taxon>
        <taxon>Pezizales</taxon>
        <taxon>Tuberaceae</taxon>
        <taxon>Choiromyces</taxon>
    </lineage>
</organism>
<dbReference type="STRING" id="1336337.A0A3N4IVS4"/>
<name>A0A3N4IVS4_9PEZI</name>
<sequence>DLNPIENVWRIMKQHINARCHFPGTYDEMSQAVQEEWDNLKPSDWNPLIDSMFERLKECRERQGTQIRW</sequence>
<proteinExistence type="predicted"/>
<gene>
    <name evidence="1" type="ORF">L873DRAFT_1718384</name>
</gene>
<dbReference type="AlphaFoldDB" id="A0A3N4IVS4"/>
<dbReference type="GO" id="GO:0003676">
    <property type="term" value="F:nucleic acid binding"/>
    <property type="evidence" value="ECO:0007669"/>
    <property type="project" value="InterPro"/>
</dbReference>
<accession>A0A3N4IVS4</accession>
<protein>
    <recommendedName>
        <fullName evidence="3">Tc1-like transposase DDE domain-containing protein</fullName>
    </recommendedName>
</protein>
<evidence type="ECO:0000313" key="1">
    <source>
        <dbReference type="EMBL" id="RPA90292.1"/>
    </source>
</evidence>
<dbReference type="Proteomes" id="UP000276215">
    <property type="component" value="Unassembled WGS sequence"/>
</dbReference>
<dbReference type="OrthoDB" id="5410741at2759"/>
<dbReference type="InterPro" id="IPR036397">
    <property type="entry name" value="RNaseH_sf"/>
</dbReference>
<dbReference type="Gene3D" id="3.30.420.10">
    <property type="entry name" value="Ribonuclease H-like superfamily/Ribonuclease H"/>
    <property type="match status" value="1"/>
</dbReference>